<feature type="non-terminal residue" evidence="1">
    <location>
        <position position="1"/>
    </location>
</feature>
<gene>
    <name evidence="1" type="ORF">Tci_857482</name>
</gene>
<dbReference type="EMBL" id="BKCJ011100302">
    <property type="protein sequence ID" value="GFC85512.1"/>
    <property type="molecule type" value="Genomic_DNA"/>
</dbReference>
<proteinExistence type="predicted"/>
<sequence>ICRSKPHRVDMGCLHFKGKEQVPTLVAKDRSGFFLEG</sequence>
<dbReference type="AlphaFoldDB" id="A0A699RNE8"/>
<comment type="caution">
    <text evidence="1">The sequence shown here is derived from an EMBL/GenBank/DDBJ whole genome shotgun (WGS) entry which is preliminary data.</text>
</comment>
<name>A0A699RNE8_TANCI</name>
<accession>A0A699RNE8</accession>
<evidence type="ECO:0000313" key="1">
    <source>
        <dbReference type="EMBL" id="GFC85512.1"/>
    </source>
</evidence>
<protein>
    <submittedName>
        <fullName evidence="1">Uncharacterized protein</fullName>
    </submittedName>
</protein>
<reference evidence="1" key="1">
    <citation type="journal article" date="2019" name="Sci. Rep.">
        <title>Draft genome of Tanacetum cinerariifolium, the natural source of mosquito coil.</title>
        <authorList>
            <person name="Yamashiro T."/>
            <person name="Shiraishi A."/>
            <person name="Satake H."/>
            <person name="Nakayama K."/>
        </authorList>
    </citation>
    <scope>NUCLEOTIDE SEQUENCE</scope>
</reference>
<organism evidence="1">
    <name type="scientific">Tanacetum cinerariifolium</name>
    <name type="common">Dalmatian daisy</name>
    <name type="synonym">Chrysanthemum cinerariifolium</name>
    <dbReference type="NCBI Taxonomy" id="118510"/>
    <lineage>
        <taxon>Eukaryota</taxon>
        <taxon>Viridiplantae</taxon>
        <taxon>Streptophyta</taxon>
        <taxon>Embryophyta</taxon>
        <taxon>Tracheophyta</taxon>
        <taxon>Spermatophyta</taxon>
        <taxon>Magnoliopsida</taxon>
        <taxon>eudicotyledons</taxon>
        <taxon>Gunneridae</taxon>
        <taxon>Pentapetalae</taxon>
        <taxon>asterids</taxon>
        <taxon>campanulids</taxon>
        <taxon>Asterales</taxon>
        <taxon>Asteraceae</taxon>
        <taxon>Asteroideae</taxon>
        <taxon>Anthemideae</taxon>
        <taxon>Anthemidinae</taxon>
        <taxon>Tanacetum</taxon>
    </lineage>
</organism>